<protein>
    <submittedName>
        <fullName evidence="1">Uncharacterized protein</fullName>
    </submittedName>
</protein>
<gene>
    <name evidence="1" type="ORF">GPM918_LOCUS16970</name>
    <name evidence="2" type="ORF">SRO942_LOCUS16965</name>
</gene>
<sequence>MYNRMWGSTVQINRLNYFLNDIDLTKTLLSNEQSQYRFLELNPMISLIMSDTPQPENINVQPDNIFQFIDQTSIWFKWLNKFIDKFLPIVEWLISYNPNDANHLLYIIKEAQSQDAQLLFVYLTVEKIIKFLKPFAQLPRICHLFSGLSSINITQQGEINNKIKAKDFIRELRQNFSQNTFTVDSNKLGDNFVQMVKDRQVVQWSLACEKAACHVEIILNDEIICKNEKAQIDLHVISGEFEVEKGGSLRIKIDNSNSKSSRILWYRIKTFNLSSCFLFVGIFNMFYKNYFNKAQPWANQINKIEQQVFKFIDKLFTGDVSLREMSDLKAIFYNNNINIKNEAKKLFSFSATNEKDMADEQKIDQVCEWLQIYQCLSHLTTITQCMQMFAIISDDDNNRLKTLVDDNDNSRLKDIAESYKILTQQFRGLNSGHLELIKLVTLECSAVIQMLEKYNLYSNNGRRRFQGLRDNLTTMFQLQEKNNMILNALIMSVSICEPFILKAKNLEEFVQKLSKLHNLDESLQQLRIVNDNIQLVNMWLSMDESTTLDNALITMEHLYKTGTVHIYLQRLINQQSRVEIKYYIEKRRNTNPNDDNNVDGKQEKNEEKLEVIMTMSDIYEHKRQLTFSNVDLTDNMLHKRLLLNEQLKVLNVVEKIYSILSKAETSGHPVYQLKNEKYEIYDRTGKLNSILTKLQINDPSATNQQLELCLRARTENLSSICRALEIMQETWLNVLEQHRNECQWLKLYSNRQIMILLILLSSSSTQNQIKTNFLNNLYNNKSSKSINEQTILSLTIEYLKHYLNSLRIANCDLSTNNLLHLLKENSSQHNNDDVEQCLSQLSHFLNKIFHNCKQLVLPPITSKKNQAITTTNDWQQQENQQYLVKLCTVTTATTRTTYDFDMETLCTLLSIFNDELPSAHQILWCSIATEDDIQLFFSRIRTYAHLKFVLLDIDKMNHRLRELLFTEHVSLANQTDVSHGEVYYFSRELTCRRGMKPWMPSRNLNANVIRSQLITNCKQLNYTPPPIHIVLGTAGIGKTHRIFTKYKTENPICISINDKINLSTLIATFLSLNSVIRNNTDKIQTVYFNISINAPFAELNRFLFGLFISGTLIDLSSGLTFSLTDSKRWQFIIEVPYLEKLNTKVEENFDYLLPLLSICPHSSEEVTAKNYELFIGDNEELIARFLKAFDDKSIDRTLTINMVDGTEIPVEFPRLQDDVQCRFHIHRMLDHYAPEIRQNKIFELSFTKFLYRRIRFFTGPYYTLNQIISNLGSIVMEQMIEESKNLVKIDFSNEHFPKVYLVYDSGFSLQLLHTKWEDVPHELKRLMKKKDRLKDLEFKNRDPFIRCLSWLINIPYSEFESIINETKFVLTESFAYKLFHVHERKLTKLPLIIEGDTGVGKTFLLKFYSMLLNSKLKFDRELDIAPRILEKTSLWLYCNILKKTIEPEGVLLEEFLKKIKPILENQHHNPVENDDDNEWKSDNDDLHDRLFLHRIQPQQPLTTVSSFILPKESMDTELLEEIKFSLLNGTYTFKILRQIWKTLMTIANIHNEMYEQRLIIELNDYIKSQLQTLHLLDPSVHLPQLLKETKLQPMVRSIKLFNEYTYTQAKPLFYRLLLHPGVTEEQLKDFM</sequence>
<proteinExistence type="predicted"/>
<dbReference type="PANTHER" id="PTHR22605:SF1">
    <property type="entry name" value="RZ-TYPE DOMAIN-CONTAINING PROTEIN"/>
    <property type="match status" value="1"/>
</dbReference>
<dbReference type="EMBL" id="CAJOBC010004561">
    <property type="protein sequence ID" value="CAF3832606.1"/>
    <property type="molecule type" value="Genomic_DNA"/>
</dbReference>
<dbReference type="GO" id="GO:0004842">
    <property type="term" value="F:ubiquitin-protein transferase activity"/>
    <property type="evidence" value="ECO:0007669"/>
    <property type="project" value="InterPro"/>
</dbReference>
<dbReference type="EMBL" id="CAJNOQ010004563">
    <property type="protein sequence ID" value="CAF1064857.1"/>
    <property type="molecule type" value="Genomic_DNA"/>
</dbReference>
<dbReference type="Proteomes" id="UP000663829">
    <property type="component" value="Unassembled WGS sequence"/>
</dbReference>
<dbReference type="OrthoDB" id="10042143at2759"/>
<dbReference type="PROSITE" id="PS00675">
    <property type="entry name" value="SIGMA54_INTERACT_1"/>
    <property type="match status" value="1"/>
</dbReference>
<dbReference type="InterPro" id="IPR031248">
    <property type="entry name" value="RNF213"/>
</dbReference>
<evidence type="ECO:0000313" key="2">
    <source>
        <dbReference type="EMBL" id="CAF3832606.1"/>
    </source>
</evidence>
<reference evidence="1" key="1">
    <citation type="submission" date="2021-02" db="EMBL/GenBank/DDBJ databases">
        <authorList>
            <person name="Nowell W R."/>
        </authorList>
    </citation>
    <scope>NUCLEOTIDE SEQUENCE</scope>
</reference>
<dbReference type="GO" id="GO:0016887">
    <property type="term" value="F:ATP hydrolysis activity"/>
    <property type="evidence" value="ECO:0007669"/>
    <property type="project" value="InterPro"/>
</dbReference>
<dbReference type="PANTHER" id="PTHR22605">
    <property type="entry name" value="RZ-TYPE DOMAIN-CONTAINING PROTEIN"/>
    <property type="match status" value="1"/>
</dbReference>
<keyword evidence="3" id="KW-1185">Reference proteome</keyword>
<evidence type="ECO:0000313" key="3">
    <source>
        <dbReference type="Proteomes" id="UP000663829"/>
    </source>
</evidence>
<name>A0A814LGV9_9BILA</name>
<dbReference type="InterPro" id="IPR025662">
    <property type="entry name" value="Sigma_54_int_dom_ATP-bd_1"/>
</dbReference>
<dbReference type="Proteomes" id="UP000681722">
    <property type="component" value="Unassembled WGS sequence"/>
</dbReference>
<feature type="non-terminal residue" evidence="1">
    <location>
        <position position="1"/>
    </location>
</feature>
<organism evidence="1 3">
    <name type="scientific">Didymodactylos carnosus</name>
    <dbReference type="NCBI Taxonomy" id="1234261"/>
    <lineage>
        <taxon>Eukaryota</taxon>
        <taxon>Metazoa</taxon>
        <taxon>Spiralia</taxon>
        <taxon>Gnathifera</taxon>
        <taxon>Rotifera</taxon>
        <taxon>Eurotatoria</taxon>
        <taxon>Bdelloidea</taxon>
        <taxon>Philodinida</taxon>
        <taxon>Philodinidae</taxon>
        <taxon>Didymodactylos</taxon>
    </lineage>
</organism>
<evidence type="ECO:0000313" key="1">
    <source>
        <dbReference type="EMBL" id="CAF1064857.1"/>
    </source>
</evidence>
<accession>A0A814LGV9</accession>
<comment type="caution">
    <text evidence="1">The sequence shown here is derived from an EMBL/GenBank/DDBJ whole genome shotgun (WGS) entry which is preliminary data.</text>
</comment>